<dbReference type="AlphaFoldDB" id="A0A4Y3R546"/>
<feature type="region of interest" description="Disordered" evidence="1">
    <location>
        <begin position="202"/>
        <end position="251"/>
    </location>
</feature>
<evidence type="ECO:0000256" key="1">
    <source>
        <dbReference type="SAM" id="MobiDB-lite"/>
    </source>
</evidence>
<feature type="compositionally biased region" description="Basic and acidic residues" evidence="1">
    <location>
        <begin position="522"/>
        <end position="550"/>
    </location>
</feature>
<evidence type="ECO:0000313" key="2">
    <source>
        <dbReference type="EMBL" id="GEB51080.1"/>
    </source>
</evidence>
<dbReference type="InterPro" id="IPR023213">
    <property type="entry name" value="CAT-like_dom_sf"/>
</dbReference>
<reference evidence="2 3" key="1">
    <citation type="submission" date="2019-06" db="EMBL/GenBank/DDBJ databases">
        <title>Whole genome shotgun sequence of Streptomyces cacaoi subsp. cacaoi NBRC 12748.</title>
        <authorList>
            <person name="Hosoyama A."/>
            <person name="Uohara A."/>
            <person name="Ohji S."/>
            <person name="Ichikawa N."/>
        </authorList>
    </citation>
    <scope>NUCLEOTIDE SEQUENCE [LARGE SCALE GENOMIC DNA]</scope>
    <source>
        <strain evidence="2 3">NBRC 12748</strain>
    </source>
</reference>
<feature type="region of interest" description="Disordered" evidence="1">
    <location>
        <begin position="486"/>
        <end position="658"/>
    </location>
</feature>
<organism evidence="2 3">
    <name type="scientific">Streptomyces cacaoi</name>
    <dbReference type="NCBI Taxonomy" id="1898"/>
    <lineage>
        <taxon>Bacteria</taxon>
        <taxon>Bacillati</taxon>
        <taxon>Actinomycetota</taxon>
        <taxon>Actinomycetes</taxon>
        <taxon>Kitasatosporales</taxon>
        <taxon>Streptomycetaceae</taxon>
        <taxon>Streptomyces</taxon>
    </lineage>
</organism>
<feature type="compositionally biased region" description="Basic and acidic residues" evidence="1">
    <location>
        <begin position="633"/>
        <end position="658"/>
    </location>
</feature>
<name>A0A4Y3R546_STRCI</name>
<feature type="compositionally biased region" description="Basic and acidic residues" evidence="1">
    <location>
        <begin position="44"/>
        <end position="57"/>
    </location>
</feature>
<evidence type="ECO:0000313" key="3">
    <source>
        <dbReference type="Proteomes" id="UP000319210"/>
    </source>
</evidence>
<feature type="compositionally biased region" description="Low complexity" evidence="1">
    <location>
        <begin position="600"/>
        <end position="627"/>
    </location>
</feature>
<dbReference type="Gene3D" id="3.30.559.10">
    <property type="entry name" value="Chloramphenicol acetyltransferase-like domain"/>
    <property type="match status" value="1"/>
</dbReference>
<dbReference type="SUPFAM" id="SSF52777">
    <property type="entry name" value="CoA-dependent acyltransferases"/>
    <property type="match status" value="1"/>
</dbReference>
<comment type="caution">
    <text evidence="2">The sequence shown here is derived from an EMBL/GenBank/DDBJ whole genome shotgun (WGS) entry which is preliminary data.</text>
</comment>
<dbReference type="EMBL" id="BJMM01000018">
    <property type="protein sequence ID" value="GEB51080.1"/>
    <property type="molecule type" value="Genomic_DNA"/>
</dbReference>
<gene>
    <name evidence="2" type="ORF">SCA03_36310</name>
</gene>
<keyword evidence="3" id="KW-1185">Reference proteome</keyword>
<protein>
    <recommendedName>
        <fullName evidence="4">Condensation protein</fullName>
    </recommendedName>
</protein>
<feature type="compositionally biased region" description="Pro residues" evidence="1">
    <location>
        <begin position="206"/>
        <end position="221"/>
    </location>
</feature>
<dbReference type="Proteomes" id="UP000319210">
    <property type="component" value="Unassembled WGS sequence"/>
</dbReference>
<sequence length="658" mass="69840">MTAPHRHAGNAPADDGAGSRPHDGPRTAHTGAGARPRTGPDGGPRGRENGRERERRIPFPTVDEISRHCLTDDEPETVHVEIHLPSRPEPARLRAAFAEAMSRHPRVLVRQAPAHWWRPRYEWVLTDGPDTDPVAYPGGTLEEARRRALTDCPPLDTSPPFRAEVVEHPPGWVLLLTINHTALDGPSCLRVVATAAELYGGADNAPAPPPVRAAAPAPPGGQRPGRTGSPWARPARVAADTRHPGGPDGSGNGMLIADLPVPARPPREPGEPAAWTVNDQLLVATWLTLVRWNHAHRAPQRPVRITMPVDDRPRTAEMPLGNGTRLVEVTFGPLERTLHGPLTADGPPDPAAVARMLRATAAHTRALKSAERPQLGFSGDLLTAPVLPVGLRAAGIRALRRAAGPWASSTLLSNIGRVPYPLDFGDAGRAQAVWFSAPARMPRGLSVTTVSTGGRLQLALRWSRARLDDEAGARLGALFTESLTATSWHPPEPEHPTTSGHPTASGHLPESRRPAASGRPGTSERPDGTGRSDASEQPDAHEQPHAREQPDAPGRPGTSEQTSASAGPDAPAEPSTPTPPDTHRKPAPADAPDAPDPTDAPEAADATDAPITPGTPITPVTPGTDPDQGPTAHQERPRRAPQRGDGRLPDEPTKEERA</sequence>
<dbReference type="PANTHER" id="PTHR10068">
    <property type="entry name" value="BONE MARROW PROTEOGLYCAN"/>
    <property type="match status" value="1"/>
</dbReference>
<proteinExistence type="predicted"/>
<dbReference type="Gene3D" id="3.30.559.30">
    <property type="entry name" value="Nonribosomal peptide synthetase, condensation domain"/>
    <property type="match status" value="1"/>
</dbReference>
<evidence type="ECO:0008006" key="4">
    <source>
        <dbReference type="Google" id="ProtNLM"/>
    </source>
</evidence>
<feature type="region of interest" description="Disordered" evidence="1">
    <location>
        <begin position="1"/>
        <end position="63"/>
    </location>
</feature>
<accession>A0A4Y3R546</accession>
<dbReference type="PANTHER" id="PTHR10068:SF14">
    <property type="entry name" value="CELL WALL ADHESIN EAP1"/>
    <property type="match status" value="1"/>
</dbReference>